<dbReference type="PANTHER" id="PTHR11851">
    <property type="entry name" value="METALLOPROTEASE"/>
    <property type="match status" value="1"/>
</dbReference>
<dbReference type="EMBL" id="CP002683">
    <property type="protein sequence ID" value="AEH43986.1"/>
    <property type="molecule type" value="Genomic_DNA"/>
</dbReference>
<dbReference type="HOGENOM" id="CLU_009902_3_0_0"/>
<keyword evidence="7" id="KW-1185">Reference proteome</keyword>
<evidence type="ECO:0000259" key="5">
    <source>
        <dbReference type="Pfam" id="PF05193"/>
    </source>
</evidence>
<organism evidence="6 7">
    <name type="scientific">Thermodesulfatator indicus (strain DSM 15286 / JCM 11887 / CIR29812)</name>
    <dbReference type="NCBI Taxonomy" id="667014"/>
    <lineage>
        <taxon>Bacteria</taxon>
        <taxon>Pseudomonadati</taxon>
        <taxon>Thermodesulfobacteriota</taxon>
        <taxon>Thermodesulfobacteria</taxon>
        <taxon>Thermodesulfobacteriales</taxon>
        <taxon>Thermodesulfatatoraceae</taxon>
        <taxon>Thermodesulfatator</taxon>
    </lineage>
</organism>
<feature type="domain" description="Peptidase M16 C-terminal" evidence="5">
    <location>
        <begin position="169"/>
        <end position="339"/>
    </location>
</feature>
<dbReference type="PROSITE" id="PS00143">
    <property type="entry name" value="INSULINASE"/>
    <property type="match status" value="1"/>
</dbReference>
<dbReference type="Pfam" id="PF05193">
    <property type="entry name" value="Peptidase_M16_C"/>
    <property type="match status" value="1"/>
</dbReference>
<sequence length="421" mass="47985">MSIELKKELFPSGLRVVTENIADFPTVSLGLWLSIGSRDEEDYQNGLTHFIEHLFFKGTHRRTALEIAKELDRLGGYSNAFTAKEYTCLHGKVLPEDLPRFLDLLADIFLNPLFSPEDIEREKQIILQEIKMLEDSPEELVHELFSTLLWGKHPLARPILGQWEVISRVSKNDVLEFYEKYYKASNLVIAAAGKVEHEELVNLVQNNFGKLAPGETKKRLRPKPISRCDVQRRELEQVHLVLGVATPGTRDESRYAALFFNTLLGGNMSSRLFQEVREKRGLAYAIYSYLSLYEDVGQLGIYAAVEKEKLKETLSVIKNELDALMENQISQEEFEAAFDNLKCALLLSADNPDSRMTRLARNEFIFGRYIPYEETVEKIKALTPQDITAFARKVFGVKPTLALLGPIGKDEGLSLYEEIFC</sequence>
<accession>F8A8H6</accession>
<protein>
    <submittedName>
        <fullName evidence="6">Peptidase M16 domain protein</fullName>
    </submittedName>
</protein>
<reference evidence="7" key="1">
    <citation type="submission" date="2011-04" db="EMBL/GenBank/DDBJ databases">
        <title>The complete genome of Thermodesulfatator indicus DSM 15286.</title>
        <authorList>
            <person name="Lucas S."/>
            <person name="Copeland A."/>
            <person name="Lapidus A."/>
            <person name="Bruce D."/>
            <person name="Goodwin L."/>
            <person name="Pitluck S."/>
            <person name="Peters L."/>
            <person name="Kyrpides N."/>
            <person name="Mavromatis K."/>
            <person name="Pagani I."/>
            <person name="Ivanova N."/>
            <person name="Saunders L."/>
            <person name="Detter J.C."/>
            <person name="Tapia R."/>
            <person name="Han C."/>
            <person name="Land M."/>
            <person name="Hauser L."/>
            <person name="Markowitz V."/>
            <person name="Cheng J.-F."/>
            <person name="Hugenholtz P."/>
            <person name="Woyke T."/>
            <person name="Wu D."/>
            <person name="Spring S."/>
            <person name="Schroeder M."/>
            <person name="Brambilla E."/>
            <person name="Klenk H.-P."/>
            <person name="Eisen J.A."/>
        </authorList>
    </citation>
    <scope>NUCLEOTIDE SEQUENCE [LARGE SCALE GENOMIC DNA]</scope>
    <source>
        <strain evidence="7">DSM 15286 / JCM 11887 / CIR29812</strain>
    </source>
</reference>
<comment type="similarity">
    <text evidence="2 3">Belongs to the peptidase M16 family.</text>
</comment>
<evidence type="ECO:0000313" key="6">
    <source>
        <dbReference type="EMBL" id="AEH43986.1"/>
    </source>
</evidence>
<dbReference type="InterPro" id="IPR011249">
    <property type="entry name" value="Metalloenz_LuxS/M16"/>
</dbReference>
<reference evidence="6 7" key="2">
    <citation type="journal article" date="2012" name="Stand. Genomic Sci.">
        <title>Complete genome sequence of the thermophilic sulfate-reducing ocean bacterium Thermodesulfatator indicus type strain (CIR29812(T)).</title>
        <authorList>
            <person name="Anderson I."/>
            <person name="Saunders E."/>
            <person name="Lapidus A."/>
            <person name="Nolan M."/>
            <person name="Lucas S."/>
            <person name="Tice H."/>
            <person name="Del Rio T.G."/>
            <person name="Cheng J.F."/>
            <person name="Han C."/>
            <person name="Tapia R."/>
            <person name="Goodwin L.A."/>
            <person name="Pitluck S."/>
            <person name="Liolios K."/>
            <person name="Mavromatis K."/>
            <person name="Pagani I."/>
            <person name="Ivanova N."/>
            <person name="Mikhailova N."/>
            <person name="Pati A."/>
            <person name="Chen A."/>
            <person name="Palaniappan K."/>
            <person name="Land M."/>
            <person name="Hauser L."/>
            <person name="Jeffries C.D."/>
            <person name="Chang Y.J."/>
            <person name="Brambilla E.M."/>
            <person name="Rohde M."/>
            <person name="Spring S."/>
            <person name="Goker M."/>
            <person name="Detter J.C."/>
            <person name="Woyke T."/>
            <person name="Bristow J."/>
            <person name="Eisen J.A."/>
            <person name="Markowitz V."/>
            <person name="Hugenholtz P."/>
            <person name="Kyrpides N.C."/>
            <person name="Klenk H.P."/>
        </authorList>
    </citation>
    <scope>NUCLEOTIDE SEQUENCE [LARGE SCALE GENOMIC DNA]</scope>
    <source>
        <strain evidence="7">DSM 15286 / JCM 11887 / CIR29812</strain>
    </source>
</reference>
<dbReference type="STRING" id="667014.Thein_0101"/>
<dbReference type="InterPro" id="IPR001431">
    <property type="entry name" value="Pept_M16_Zn_BS"/>
</dbReference>
<dbReference type="InterPro" id="IPR007863">
    <property type="entry name" value="Peptidase_M16_C"/>
</dbReference>
<dbReference type="Proteomes" id="UP000006793">
    <property type="component" value="Chromosome"/>
</dbReference>
<dbReference type="Gene3D" id="3.30.830.10">
    <property type="entry name" value="Metalloenzyme, LuxS/M16 peptidase-like"/>
    <property type="match status" value="2"/>
</dbReference>
<dbReference type="AlphaFoldDB" id="F8A8H6"/>
<dbReference type="FunFam" id="3.30.830.10:FF:000008">
    <property type="entry name" value="Mitochondrial-processing peptidase subunit beta"/>
    <property type="match status" value="1"/>
</dbReference>
<dbReference type="Pfam" id="PF00675">
    <property type="entry name" value="Peptidase_M16"/>
    <property type="match status" value="1"/>
</dbReference>
<dbReference type="GO" id="GO:0004222">
    <property type="term" value="F:metalloendopeptidase activity"/>
    <property type="evidence" value="ECO:0007669"/>
    <property type="project" value="InterPro"/>
</dbReference>
<dbReference type="PaxDb" id="667014-Thein_0101"/>
<evidence type="ECO:0000313" key="7">
    <source>
        <dbReference type="Proteomes" id="UP000006793"/>
    </source>
</evidence>
<dbReference type="GO" id="GO:0046872">
    <property type="term" value="F:metal ion binding"/>
    <property type="evidence" value="ECO:0007669"/>
    <property type="project" value="InterPro"/>
</dbReference>
<dbReference type="SUPFAM" id="SSF63411">
    <property type="entry name" value="LuxS/MPP-like metallohydrolase"/>
    <property type="match status" value="2"/>
</dbReference>
<dbReference type="PANTHER" id="PTHR11851:SF49">
    <property type="entry name" value="MITOCHONDRIAL-PROCESSING PEPTIDASE SUBUNIT ALPHA"/>
    <property type="match status" value="1"/>
</dbReference>
<dbReference type="InterPro" id="IPR050361">
    <property type="entry name" value="MPP/UQCRC_Complex"/>
</dbReference>
<evidence type="ECO:0000256" key="3">
    <source>
        <dbReference type="RuleBase" id="RU004447"/>
    </source>
</evidence>
<dbReference type="PATRIC" id="fig|667014.3.peg.105"/>
<evidence type="ECO:0000259" key="4">
    <source>
        <dbReference type="Pfam" id="PF00675"/>
    </source>
</evidence>
<evidence type="ECO:0000256" key="2">
    <source>
        <dbReference type="ARBA" id="ARBA00007261"/>
    </source>
</evidence>
<gene>
    <name evidence="6" type="ordered locus">Thein_0101</name>
</gene>
<dbReference type="RefSeq" id="WP_013906733.1">
    <property type="nucleotide sequence ID" value="NC_015681.1"/>
</dbReference>
<comment type="cofactor">
    <cofactor evidence="1">
        <name>Zn(2+)</name>
        <dbReference type="ChEBI" id="CHEBI:29105"/>
    </cofactor>
</comment>
<dbReference type="InterPro" id="IPR011765">
    <property type="entry name" value="Pept_M16_N"/>
</dbReference>
<dbReference type="GO" id="GO:0006508">
    <property type="term" value="P:proteolysis"/>
    <property type="evidence" value="ECO:0007669"/>
    <property type="project" value="InterPro"/>
</dbReference>
<name>F8A8H6_THEID</name>
<feature type="domain" description="Peptidase M16 N-terminal" evidence="4">
    <location>
        <begin position="15"/>
        <end position="161"/>
    </location>
</feature>
<dbReference type="eggNOG" id="COG0612">
    <property type="taxonomic scope" value="Bacteria"/>
</dbReference>
<dbReference type="OrthoDB" id="9811314at2"/>
<dbReference type="KEGG" id="tid:Thein_0101"/>
<evidence type="ECO:0000256" key="1">
    <source>
        <dbReference type="ARBA" id="ARBA00001947"/>
    </source>
</evidence>
<proteinExistence type="inferred from homology"/>
<dbReference type="InParanoid" id="F8A8H6"/>